<reference evidence="1 2" key="1">
    <citation type="journal article" date="2008" name="PLoS ONE">
        <title>Comparative analysis of Acinetobacters: three genomes for three lifestyles.</title>
        <authorList>
            <person name="Vallenet D."/>
            <person name="Nordmann P."/>
            <person name="Barbe V."/>
            <person name="Poirel L."/>
            <person name="Mangenot S."/>
            <person name="Bataille E."/>
            <person name="Dossat C."/>
            <person name="Gas S."/>
            <person name="Kreimeyer A."/>
            <person name="Lenoble P."/>
            <person name="Oztas S."/>
            <person name="Poulain J."/>
            <person name="Segurens B."/>
            <person name="Robert C."/>
            <person name="Abergel C."/>
            <person name="Claverie J.M."/>
            <person name="Raoult D."/>
            <person name="Medigue C."/>
            <person name="Weissenbach J."/>
            <person name="Cruveiller S."/>
        </authorList>
    </citation>
    <scope>NUCLEOTIDE SEQUENCE [LARGE SCALE GENOMIC DNA]</scope>
    <source>
        <strain evidence="1 2">SDF</strain>
        <plasmid evidence="2">p3ABSDF</plasmid>
    </source>
</reference>
<dbReference type="AlphaFoldDB" id="B0VVG3"/>
<evidence type="ECO:0000313" key="1">
    <source>
        <dbReference type="EMBL" id="CAP02993.1"/>
    </source>
</evidence>
<dbReference type="Proteomes" id="UP000001741">
    <property type="component" value="Plasmid p3ABSDF"/>
</dbReference>
<keyword evidence="1" id="KW-0614">Plasmid</keyword>
<sequence length="76" mass="8915">MMSIRLDPNKLYLVLDPDDTKRWCKGMSTDPQFAYLSAYIGEPPELLAGRLYMKFMLNPDELKPILPKILKKSYYK</sequence>
<organism evidence="1 2">
    <name type="scientific">Acinetobacter baumannii (strain SDF)</name>
    <dbReference type="NCBI Taxonomy" id="509170"/>
    <lineage>
        <taxon>Bacteria</taxon>
        <taxon>Pseudomonadati</taxon>
        <taxon>Pseudomonadota</taxon>
        <taxon>Gammaproteobacteria</taxon>
        <taxon>Moraxellales</taxon>
        <taxon>Moraxellaceae</taxon>
        <taxon>Acinetobacter</taxon>
        <taxon>Acinetobacter calcoaceticus/baumannii complex</taxon>
    </lineage>
</organism>
<dbReference type="KEGG" id="abm:ABSDF_p30019"/>
<geneLocation type="plasmid" evidence="1 2">
    <name>p3ABSDF</name>
</geneLocation>
<proteinExistence type="predicted"/>
<gene>
    <name evidence="1" type="ORF">ABSDF_p30019</name>
</gene>
<dbReference type="EMBL" id="CU468233">
    <property type="protein sequence ID" value="CAP02993.1"/>
    <property type="molecule type" value="Genomic_DNA"/>
</dbReference>
<accession>B0VVG3</accession>
<dbReference type="HOGENOM" id="CLU_2662647_0_0_6"/>
<name>B0VVG3_ACIBS</name>
<protein>
    <submittedName>
        <fullName evidence="1">Uncharacterized protein</fullName>
    </submittedName>
</protein>
<evidence type="ECO:0000313" key="2">
    <source>
        <dbReference type="Proteomes" id="UP000001741"/>
    </source>
</evidence>